<feature type="domain" description="DUF4005" evidence="5">
    <location>
        <begin position="429"/>
        <end position="514"/>
    </location>
</feature>
<dbReference type="SMART" id="SM00015">
    <property type="entry name" value="IQ"/>
    <property type="match status" value="1"/>
</dbReference>
<evidence type="ECO:0000256" key="3">
    <source>
        <dbReference type="ARBA" id="ARBA00024378"/>
    </source>
</evidence>
<feature type="compositionally biased region" description="Pro residues" evidence="4">
    <location>
        <begin position="102"/>
        <end position="112"/>
    </location>
</feature>
<keyword evidence="1" id="KW-0112">Calmodulin-binding</keyword>
<dbReference type="Pfam" id="PF13178">
    <property type="entry name" value="DUF4005"/>
    <property type="match status" value="1"/>
</dbReference>
<dbReference type="InterPro" id="IPR025064">
    <property type="entry name" value="DUF4005"/>
</dbReference>
<dbReference type="Pfam" id="PF00612">
    <property type="entry name" value="IQ"/>
    <property type="match status" value="1"/>
</dbReference>
<evidence type="ECO:0000313" key="6">
    <source>
        <dbReference type="EMBL" id="RZC76490.1"/>
    </source>
</evidence>
<dbReference type="GO" id="GO:0005516">
    <property type="term" value="F:calmodulin binding"/>
    <property type="evidence" value="ECO:0007669"/>
    <property type="project" value="UniProtKB-KW"/>
</dbReference>
<organism evidence="6 7">
    <name type="scientific">Papaver somniferum</name>
    <name type="common">Opium poppy</name>
    <dbReference type="NCBI Taxonomy" id="3469"/>
    <lineage>
        <taxon>Eukaryota</taxon>
        <taxon>Viridiplantae</taxon>
        <taxon>Streptophyta</taxon>
        <taxon>Embryophyta</taxon>
        <taxon>Tracheophyta</taxon>
        <taxon>Spermatophyta</taxon>
        <taxon>Magnoliopsida</taxon>
        <taxon>Ranunculales</taxon>
        <taxon>Papaveraceae</taxon>
        <taxon>Papaveroideae</taxon>
        <taxon>Papaver</taxon>
    </lineage>
</organism>
<evidence type="ECO:0000256" key="1">
    <source>
        <dbReference type="ARBA" id="ARBA00022860"/>
    </source>
</evidence>
<protein>
    <recommendedName>
        <fullName evidence="5">DUF4005 domain-containing protein</fullName>
    </recommendedName>
</protein>
<dbReference type="OMA" id="MHESWIS"/>
<feature type="compositionally biased region" description="Polar residues" evidence="4">
    <location>
        <begin position="91"/>
        <end position="100"/>
    </location>
</feature>
<dbReference type="PANTHER" id="PTHR32295:SF216">
    <property type="entry name" value="PROTEIN IQ-DOMAIN 3"/>
    <property type="match status" value="1"/>
</dbReference>
<dbReference type="AlphaFoldDB" id="A0A4Y7KVU8"/>
<feature type="region of interest" description="Disordered" evidence="4">
    <location>
        <begin position="78"/>
        <end position="113"/>
    </location>
</feature>
<dbReference type="EMBL" id="CM010723">
    <property type="protein sequence ID" value="RZC76490.1"/>
    <property type="molecule type" value="Genomic_DNA"/>
</dbReference>
<feature type="region of interest" description="Disordered" evidence="4">
    <location>
        <begin position="371"/>
        <end position="554"/>
    </location>
</feature>
<keyword evidence="7" id="KW-1185">Reference proteome</keyword>
<comment type="subunit">
    <text evidence="3">Binds to multiple calmodulin (CaM) in the presence of Ca(2+) and CaM-like proteins.</text>
</comment>
<sequence>MRKTLQGWTWTRMVLYTCGSPDHGSAVLVGKMGMEKKVQATWLWKMMHESWISALDKSFKHLEIEKAKKADIKAVPRRNKKKKWFGKQKQENLSTLTVENEPTPPSPPPPPQEEIKVVEIEDEQATNARKLAVASAAAAEAAVAAAQAATEVVRLTSAAASRESGKLNKDAAATKIQTAFRCYLARRTLRALRGLARLKTLMDGQSVKRQATTTLRCMQTLARVQSQIRARRIRMSEENQALQKQLQQKHEKELETMKASMGDDWDVSAQSKEQLEAKQIHKQEAAMRRERALAYAFAHQQTLRNSGKAGNPTFMDPNNPHWGWSWLERWMAARPWECRSLAENKEPNSDQGSVKSVSRAAGAAEISKVIARRELNPDKGSPTAQKLNRISNRNSVSTPPSKATSPVSVARKLKPASPRSNGAWTPDEDSRSVASVQSDKPRRTSVAGSSVRDDEGLASPPAFLPSYMAPTASAKARTRLQSPLGIEKSETATPERGPVESAKKRLSFSGSPKSAVGQQRRYSGPPKVDSSPPMKDIAVHTEQLSVGSGGKSNR</sequence>
<evidence type="ECO:0000256" key="4">
    <source>
        <dbReference type="SAM" id="MobiDB-lite"/>
    </source>
</evidence>
<evidence type="ECO:0000256" key="2">
    <source>
        <dbReference type="ARBA" id="ARBA00024341"/>
    </source>
</evidence>
<proteinExistence type="inferred from homology"/>
<dbReference type="PROSITE" id="PS50096">
    <property type="entry name" value="IQ"/>
    <property type="match status" value="1"/>
</dbReference>
<feature type="compositionally biased region" description="Polar residues" evidence="4">
    <location>
        <begin position="508"/>
        <end position="521"/>
    </location>
</feature>
<dbReference type="PANTHER" id="PTHR32295">
    <property type="entry name" value="IQ-DOMAIN 5-RELATED"/>
    <property type="match status" value="1"/>
</dbReference>
<evidence type="ECO:0000259" key="5">
    <source>
        <dbReference type="Pfam" id="PF13178"/>
    </source>
</evidence>
<accession>A0A4Y7KVU8</accession>
<dbReference type="STRING" id="3469.A0A4Y7KVU8"/>
<feature type="compositionally biased region" description="Polar residues" evidence="4">
    <location>
        <begin position="382"/>
        <end position="407"/>
    </location>
</feature>
<name>A0A4Y7KVU8_PAPSO</name>
<reference evidence="6 7" key="1">
    <citation type="journal article" date="2018" name="Science">
        <title>The opium poppy genome and morphinan production.</title>
        <authorList>
            <person name="Guo L."/>
            <person name="Winzer T."/>
            <person name="Yang X."/>
            <person name="Li Y."/>
            <person name="Ning Z."/>
            <person name="He Z."/>
            <person name="Teodor R."/>
            <person name="Lu Y."/>
            <person name="Bowser T.A."/>
            <person name="Graham I.A."/>
            <person name="Ye K."/>
        </authorList>
    </citation>
    <scope>NUCLEOTIDE SEQUENCE [LARGE SCALE GENOMIC DNA]</scope>
    <source>
        <strain evidence="7">cv. HN1</strain>
        <tissue evidence="6">Leaves</tissue>
    </source>
</reference>
<dbReference type="Gramene" id="RZC76490">
    <property type="protein sequence ID" value="RZC76490"/>
    <property type="gene ID" value="C5167_000606"/>
</dbReference>
<evidence type="ECO:0000313" key="7">
    <source>
        <dbReference type="Proteomes" id="UP000316621"/>
    </source>
</evidence>
<dbReference type="Proteomes" id="UP000316621">
    <property type="component" value="Chromosome 9"/>
</dbReference>
<dbReference type="InterPro" id="IPR000048">
    <property type="entry name" value="IQ_motif_EF-hand-BS"/>
</dbReference>
<comment type="similarity">
    <text evidence="2">Belongs to the IQD family.</text>
</comment>
<gene>
    <name evidence="6" type="ORF">C5167_000606</name>
</gene>